<dbReference type="EMBL" id="BLKM01009790">
    <property type="protein sequence ID" value="GFG28164.1"/>
    <property type="molecule type" value="Genomic_DNA"/>
</dbReference>
<accession>A0A6L2P7L8</accession>
<feature type="transmembrane region" description="Helical" evidence="1">
    <location>
        <begin position="42"/>
        <end position="62"/>
    </location>
</feature>
<dbReference type="PANTHER" id="PTHR21398:SF6">
    <property type="entry name" value="AGAP007094-PA"/>
    <property type="match status" value="1"/>
</dbReference>
<keyword evidence="1" id="KW-1133">Transmembrane helix</keyword>
<dbReference type="AlphaFoldDB" id="A0A6L2P7L8"/>
<dbReference type="InParanoid" id="A0A6L2P7L8"/>
<keyword evidence="3" id="KW-1185">Reference proteome</keyword>
<dbReference type="PANTHER" id="PTHR21398">
    <property type="entry name" value="AGAP007094-PA"/>
    <property type="match status" value="1"/>
</dbReference>
<reference evidence="3" key="1">
    <citation type="submission" date="2020-01" db="EMBL/GenBank/DDBJ databases">
        <title>Draft genome sequence of the Termite Coptotermes fromosanus.</title>
        <authorList>
            <person name="Itakura S."/>
            <person name="Yosikawa Y."/>
            <person name="Umezawa K."/>
        </authorList>
    </citation>
    <scope>NUCLEOTIDE SEQUENCE [LARGE SCALE GENOMIC DNA]</scope>
</reference>
<name>A0A6L2P7L8_COPFO</name>
<evidence type="ECO:0000313" key="3">
    <source>
        <dbReference type="Proteomes" id="UP000502823"/>
    </source>
</evidence>
<protein>
    <submittedName>
        <fullName evidence="2">Uncharacterized protein</fullName>
    </submittedName>
</protein>
<keyword evidence="1" id="KW-0472">Membrane</keyword>
<sequence>MLACEYGNCSVEISALYREALWLLLLRYYISIQVVGRNNMRFQIWVACALISVCLVMLCSAANITLSDESHVSTWGLSRKKRYVSFPSGSVLQLGFCLLLPSLIPDGIWYYGVTFGTNWELPTNIFRLKFPKRSAVVHRRDRIDFYQKLLPMLNTLPQSEMANEWEVGGDFMKYDSAHRTKQACWELFPSCFKDVDFY</sequence>
<proteinExistence type="predicted"/>
<comment type="caution">
    <text evidence="2">The sequence shown here is derived from an EMBL/GenBank/DDBJ whole genome shotgun (WGS) entry which is preliminary data.</text>
</comment>
<dbReference type="Proteomes" id="UP000502823">
    <property type="component" value="Unassembled WGS sequence"/>
</dbReference>
<organism evidence="2 3">
    <name type="scientific">Coptotermes formosanus</name>
    <name type="common">Formosan subterranean termite</name>
    <dbReference type="NCBI Taxonomy" id="36987"/>
    <lineage>
        <taxon>Eukaryota</taxon>
        <taxon>Metazoa</taxon>
        <taxon>Ecdysozoa</taxon>
        <taxon>Arthropoda</taxon>
        <taxon>Hexapoda</taxon>
        <taxon>Insecta</taxon>
        <taxon>Pterygota</taxon>
        <taxon>Neoptera</taxon>
        <taxon>Polyneoptera</taxon>
        <taxon>Dictyoptera</taxon>
        <taxon>Blattodea</taxon>
        <taxon>Blattoidea</taxon>
        <taxon>Termitoidae</taxon>
        <taxon>Rhinotermitidae</taxon>
        <taxon>Coptotermes</taxon>
    </lineage>
</organism>
<evidence type="ECO:0000313" key="2">
    <source>
        <dbReference type="EMBL" id="GFG28164.1"/>
    </source>
</evidence>
<keyword evidence="1" id="KW-0812">Transmembrane</keyword>
<dbReference type="OrthoDB" id="6617264at2759"/>
<evidence type="ECO:0000256" key="1">
    <source>
        <dbReference type="SAM" id="Phobius"/>
    </source>
</evidence>
<feature type="transmembrane region" description="Helical" evidence="1">
    <location>
        <begin position="83"/>
        <end position="102"/>
    </location>
</feature>
<gene>
    <name evidence="2" type="ORF">Cfor_08255</name>
</gene>